<proteinExistence type="predicted"/>
<keyword evidence="1" id="KW-0472">Membrane</keyword>
<evidence type="ECO:0000256" key="1">
    <source>
        <dbReference type="SAM" id="Phobius"/>
    </source>
</evidence>
<reference evidence="2" key="1">
    <citation type="submission" date="2023-06" db="EMBL/GenBank/DDBJ databases">
        <title>Genomic analysis of the entomopathogenic nematode Steinernema hermaphroditum.</title>
        <authorList>
            <person name="Schwarz E.M."/>
            <person name="Heppert J.K."/>
            <person name="Baniya A."/>
            <person name="Schwartz H.T."/>
            <person name="Tan C.-H."/>
            <person name="Antoshechkin I."/>
            <person name="Sternberg P.W."/>
            <person name="Goodrich-Blair H."/>
            <person name="Dillman A.R."/>
        </authorList>
    </citation>
    <scope>NUCLEOTIDE SEQUENCE</scope>
    <source>
        <strain evidence="2">PS9179</strain>
        <tissue evidence="2">Whole animal</tissue>
    </source>
</reference>
<evidence type="ECO:0000313" key="3">
    <source>
        <dbReference type="Proteomes" id="UP001175271"/>
    </source>
</evidence>
<keyword evidence="1" id="KW-0812">Transmembrane</keyword>
<gene>
    <name evidence="2" type="ORF">QR680_016041</name>
</gene>
<dbReference type="Proteomes" id="UP001175271">
    <property type="component" value="Unassembled WGS sequence"/>
</dbReference>
<organism evidence="2 3">
    <name type="scientific">Steinernema hermaphroditum</name>
    <dbReference type="NCBI Taxonomy" id="289476"/>
    <lineage>
        <taxon>Eukaryota</taxon>
        <taxon>Metazoa</taxon>
        <taxon>Ecdysozoa</taxon>
        <taxon>Nematoda</taxon>
        <taxon>Chromadorea</taxon>
        <taxon>Rhabditida</taxon>
        <taxon>Tylenchina</taxon>
        <taxon>Panagrolaimomorpha</taxon>
        <taxon>Strongyloidoidea</taxon>
        <taxon>Steinernematidae</taxon>
        <taxon>Steinernema</taxon>
    </lineage>
</organism>
<dbReference type="EMBL" id="JAUCMV010000004">
    <property type="protein sequence ID" value="KAK0401906.1"/>
    <property type="molecule type" value="Genomic_DNA"/>
</dbReference>
<keyword evidence="3" id="KW-1185">Reference proteome</keyword>
<dbReference type="AlphaFoldDB" id="A0AA39HAV6"/>
<feature type="transmembrane region" description="Helical" evidence="1">
    <location>
        <begin position="9"/>
        <end position="27"/>
    </location>
</feature>
<keyword evidence="1" id="KW-1133">Transmembrane helix</keyword>
<name>A0AA39HAV6_9BILA</name>
<protein>
    <submittedName>
        <fullName evidence="2">Uncharacterized protein</fullName>
    </submittedName>
</protein>
<accession>A0AA39HAV6</accession>
<sequence length="220" mass="24989">MKIIAVGRILANIITPIALVSVIYYVTTSEIDPPKNDSEQIRPEDNEQYAVPMLIYRAYFHYLSKNSIGFQTIGFTFCYKPDQEPTTLLIGGARFNASVDALHFGCPNNTSCRWANYGLLVELPRSSVIPHQVTKKERACFNARHTLPRGYTSSEGFVQKLCIHKRMNLTATDLTSYTDSCLVLRNHVCHLPSYLCRKMTEVDTWISSEKMGMSNSYLIF</sequence>
<evidence type="ECO:0000313" key="2">
    <source>
        <dbReference type="EMBL" id="KAK0401906.1"/>
    </source>
</evidence>
<comment type="caution">
    <text evidence="2">The sequence shown here is derived from an EMBL/GenBank/DDBJ whole genome shotgun (WGS) entry which is preliminary data.</text>
</comment>